<feature type="compositionally biased region" description="Basic residues" evidence="1">
    <location>
        <begin position="98"/>
        <end position="107"/>
    </location>
</feature>
<proteinExistence type="predicted"/>
<protein>
    <recommendedName>
        <fullName evidence="2">Leucine-rich repeat and WD repeat-containing protein 1 WD domain-containing protein</fullName>
    </recommendedName>
</protein>
<dbReference type="GO" id="GO:0071169">
    <property type="term" value="P:establishment of protein localization to chromatin"/>
    <property type="evidence" value="ECO:0007669"/>
    <property type="project" value="TreeGrafter"/>
</dbReference>
<dbReference type="InterPro" id="IPR036322">
    <property type="entry name" value="WD40_repeat_dom_sf"/>
</dbReference>
<sequence length="524" mass="58256">MINNTMKFKFWNRGERLSTIAVPPTTVTPPPQPPTDQPKKSSLQWNYVAFTPSNNPKDKDGTKATTFKAKATPPRKRPRKEPPPPSSVKDQHDETPARKKPVCKIRNSSRKTTLPLLCNSFELKYVMEGHSHLSHQPTTKGKSQKKKDTATTKKKRGRRAKSANDSSDDDDNEDTDNQLDIWSCAFEPSPTKDVSSTLVALCGGASILFLDTQQGRYVKKYTHPEPLECFYTLAWTLLRLQHLGKPTRQHADDESDTFACILAAAGKFGSIKLLEPTQTHCASMDKTIRLWDIGSPTPESDDSSCLASFSVPGIGHPTSMSLAYDLSFLVAGTNKADLLNYDISSAHIKQWRSRRQKGPVEIKPRSKFPNGDEWHSGYVEDVCVLGQDGAANEINDYVVSRGSNDMEVLVWNPMTSTKTDSDILLSLNWSESDDCTGLRFTIVEKDGQKVFLGGDYDGDLCLYNIGNGKTSRTLKDGSKEIFDPEKVFSHEASTHLIRDVCVSNDTKKVVAVDSNNNVFVWACD</sequence>
<dbReference type="Gene3D" id="2.130.10.10">
    <property type="entry name" value="YVTN repeat-like/Quinoprotein amine dehydrogenase"/>
    <property type="match status" value="1"/>
</dbReference>
<dbReference type="OMA" id="CCEFEPV"/>
<dbReference type="InterPro" id="IPR052489">
    <property type="entry name" value="LRWD1"/>
</dbReference>
<evidence type="ECO:0000259" key="2">
    <source>
        <dbReference type="Pfam" id="PF23215"/>
    </source>
</evidence>
<evidence type="ECO:0000313" key="3">
    <source>
        <dbReference type="EMBL" id="SAM08298.1"/>
    </source>
</evidence>
<feature type="compositionally biased region" description="Basic residues" evidence="1">
    <location>
        <begin position="152"/>
        <end position="161"/>
    </location>
</feature>
<dbReference type="GO" id="GO:0005664">
    <property type="term" value="C:nuclear origin of replication recognition complex"/>
    <property type="evidence" value="ECO:0007669"/>
    <property type="project" value="TreeGrafter"/>
</dbReference>
<name>A0A168SE13_ABSGL</name>
<dbReference type="Pfam" id="PF23215">
    <property type="entry name" value="WD_LRWD1"/>
    <property type="match status" value="1"/>
</dbReference>
<feature type="region of interest" description="Disordered" evidence="1">
    <location>
        <begin position="132"/>
        <end position="174"/>
    </location>
</feature>
<feature type="compositionally biased region" description="Pro residues" evidence="1">
    <location>
        <begin position="26"/>
        <end position="36"/>
    </location>
</feature>
<dbReference type="PANTHER" id="PTHR24370">
    <property type="entry name" value="OPTICIN"/>
    <property type="match status" value="1"/>
</dbReference>
<dbReference type="InterPro" id="IPR056160">
    <property type="entry name" value="WD_LRWD1"/>
</dbReference>
<dbReference type="GO" id="GO:0003682">
    <property type="term" value="F:chromatin binding"/>
    <property type="evidence" value="ECO:0007669"/>
    <property type="project" value="TreeGrafter"/>
</dbReference>
<dbReference type="SUPFAM" id="SSF50978">
    <property type="entry name" value="WD40 repeat-like"/>
    <property type="match status" value="1"/>
</dbReference>
<dbReference type="GO" id="GO:0006325">
    <property type="term" value="P:chromatin organization"/>
    <property type="evidence" value="ECO:0007669"/>
    <property type="project" value="TreeGrafter"/>
</dbReference>
<dbReference type="OrthoDB" id="7318948at2759"/>
<feature type="compositionally biased region" description="Polar residues" evidence="1">
    <location>
        <begin position="40"/>
        <end position="55"/>
    </location>
</feature>
<organism evidence="3">
    <name type="scientific">Absidia glauca</name>
    <name type="common">Pin mould</name>
    <dbReference type="NCBI Taxonomy" id="4829"/>
    <lineage>
        <taxon>Eukaryota</taxon>
        <taxon>Fungi</taxon>
        <taxon>Fungi incertae sedis</taxon>
        <taxon>Mucoromycota</taxon>
        <taxon>Mucoromycotina</taxon>
        <taxon>Mucoromycetes</taxon>
        <taxon>Mucorales</taxon>
        <taxon>Cunninghamellaceae</taxon>
        <taxon>Absidia</taxon>
    </lineage>
</organism>
<dbReference type="STRING" id="4829.A0A168SE13"/>
<keyword evidence="4" id="KW-1185">Reference proteome</keyword>
<feature type="region of interest" description="Disordered" evidence="1">
    <location>
        <begin position="18"/>
        <end position="107"/>
    </location>
</feature>
<gene>
    <name evidence="3" type="primary">ABSGL_13960.1 scaffold 14344</name>
</gene>
<accession>A0A168SE13</accession>
<dbReference type="InterPro" id="IPR015943">
    <property type="entry name" value="WD40/YVTN_repeat-like_dom_sf"/>
</dbReference>
<dbReference type="AlphaFoldDB" id="A0A168SE13"/>
<feature type="domain" description="Leucine-rich repeat and WD repeat-containing protein 1 WD" evidence="2">
    <location>
        <begin position="171"/>
        <end position="285"/>
    </location>
</feature>
<dbReference type="PANTHER" id="PTHR24370:SF10">
    <property type="entry name" value="LEUCINE-RICH REPEAT AND WD REPEAT-CONTAINING PROTEIN 1"/>
    <property type="match status" value="1"/>
</dbReference>
<evidence type="ECO:0000313" key="4">
    <source>
        <dbReference type="Proteomes" id="UP000078561"/>
    </source>
</evidence>
<dbReference type="EMBL" id="LT554890">
    <property type="protein sequence ID" value="SAM08298.1"/>
    <property type="molecule type" value="Genomic_DNA"/>
</dbReference>
<dbReference type="InParanoid" id="A0A168SE13"/>
<evidence type="ECO:0000256" key="1">
    <source>
        <dbReference type="SAM" id="MobiDB-lite"/>
    </source>
</evidence>
<dbReference type="Proteomes" id="UP000078561">
    <property type="component" value="Unassembled WGS sequence"/>
</dbReference>
<feature type="compositionally biased region" description="Low complexity" evidence="1">
    <location>
        <begin position="63"/>
        <end position="72"/>
    </location>
</feature>
<reference evidence="3" key="1">
    <citation type="submission" date="2016-04" db="EMBL/GenBank/DDBJ databases">
        <authorList>
            <person name="Evans L.H."/>
            <person name="Alamgir A."/>
            <person name="Owens N."/>
            <person name="Weber N.D."/>
            <person name="Virtaneva K."/>
            <person name="Barbian K."/>
            <person name="Babar A."/>
            <person name="Rosenke K."/>
        </authorList>
    </citation>
    <scope>NUCLEOTIDE SEQUENCE [LARGE SCALE GENOMIC DNA]</scope>
    <source>
        <strain evidence="3">CBS 101.48</strain>
    </source>
</reference>